<gene>
    <name evidence="3" type="ORF">LUZ62_036681</name>
</gene>
<feature type="region of interest" description="Disordered" evidence="1">
    <location>
        <begin position="134"/>
        <end position="155"/>
    </location>
</feature>
<sequence length="273" mass="32008">MNRVKFAPLITRGEWRLIEGVELRSPSPFSAASFLESCSFHSTAMLERKRKTQWHYRFNSYGKRKKNRNRDSKRTLFHNISDYAEFLFQSWREEEERRAPIRPSWFRNHHWVRNSNRTDGFYPQGPQNSANFYGRNGKGSFVSNSSDDDDDDEEGETVFASTFGRGRFYYWSFDRSNTTSHNYRSSRWSCNSDEDDEDGSFETNKTKSDMALARKALGLRISGPLKLEEVKSAYRLCALRWHPDRHHGSSKVEAEEKFKHCSAAYKTLCDSLL</sequence>
<dbReference type="GO" id="GO:0005783">
    <property type="term" value="C:endoplasmic reticulum"/>
    <property type="evidence" value="ECO:0007669"/>
    <property type="project" value="UniProtKB-ARBA"/>
</dbReference>
<dbReference type="AlphaFoldDB" id="A0AAV8EVM9"/>
<evidence type="ECO:0000313" key="3">
    <source>
        <dbReference type="EMBL" id="KAJ4785435.1"/>
    </source>
</evidence>
<dbReference type="PANTHER" id="PTHR45376">
    <property type="entry name" value="CHAPERONE DNAJ-DOMAIN SUPERFAMILY PROTEIN-RELATED"/>
    <property type="match status" value="1"/>
</dbReference>
<feature type="domain" description="J" evidence="2">
    <location>
        <begin position="212"/>
        <end position="273"/>
    </location>
</feature>
<dbReference type="CDD" id="cd06257">
    <property type="entry name" value="DnaJ"/>
    <property type="match status" value="1"/>
</dbReference>
<name>A0AAV8EVM9_9POAL</name>
<evidence type="ECO:0000256" key="1">
    <source>
        <dbReference type="SAM" id="MobiDB-lite"/>
    </source>
</evidence>
<dbReference type="PROSITE" id="PS50076">
    <property type="entry name" value="DNAJ_2"/>
    <property type="match status" value="1"/>
</dbReference>
<protein>
    <submittedName>
        <fullName evidence="3">Chaperone protein DnaJ</fullName>
    </submittedName>
</protein>
<dbReference type="Gene3D" id="1.10.287.110">
    <property type="entry name" value="DnaJ domain"/>
    <property type="match status" value="1"/>
</dbReference>
<dbReference type="Proteomes" id="UP001140206">
    <property type="component" value="Chromosome 2"/>
</dbReference>
<comment type="caution">
    <text evidence="3">The sequence shown here is derived from an EMBL/GenBank/DDBJ whole genome shotgun (WGS) entry which is preliminary data.</text>
</comment>
<accession>A0AAV8EVM9</accession>
<feature type="region of interest" description="Disordered" evidence="1">
    <location>
        <begin position="184"/>
        <end position="203"/>
    </location>
</feature>
<evidence type="ECO:0000259" key="2">
    <source>
        <dbReference type="PROSITE" id="PS50076"/>
    </source>
</evidence>
<keyword evidence="4" id="KW-1185">Reference proteome</keyword>
<dbReference type="SUPFAM" id="SSF46565">
    <property type="entry name" value="Chaperone J-domain"/>
    <property type="match status" value="1"/>
</dbReference>
<dbReference type="EMBL" id="JAMFTS010000002">
    <property type="protein sequence ID" value="KAJ4785435.1"/>
    <property type="molecule type" value="Genomic_DNA"/>
</dbReference>
<dbReference type="InterPro" id="IPR036869">
    <property type="entry name" value="J_dom_sf"/>
</dbReference>
<proteinExistence type="predicted"/>
<organism evidence="3 4">
    <name type="scientific">Rhynchospora pubera</name>
    <dbReference type="NCBI Taxonomy" id="906938"/>
    <lineage>
        <taxon>Eukaryota</taxon>
        <taxon>Viridiplantae</taxon>
        <taxon>Streptophyta</taxon>
        <taxon>Embryophyta</taxon>
        <taxon>Tracheophyta</taxon>
        <taxon>Spermatophyta</taxon>
        <taxon>Magnoliopsida</taxon>
        <taxon>Liliopsida</taxon>
        <taxon>Poales</taxon>
        <taxon>Cyperaceae</taxon>
        <taxon>Cyperoideae</taxon>
        <taxon>Rhynchosporeae</taxon>
        <taxon>Rhynchospora</taxon>
    </lineage>
</organism>
<evidence type="ECO:0000313" key="4">
    <source>
        <dbReference type="Proteomes" id="UP001140206"/>
    </source>
</evidence>
<reference evidence="3" key="1">
    <citation type="submission" date="2022-08" db="EMBL/GenBank/DDBJ databases">
        <authorList>
            <person name="Marques A."/>
        </authorList>
    </citation>
    <scope>NUCLEOTIDE SEQUENCE</scope>
    <source>
        <strain evidence="3">RhyPub2mFocal</strain>
        <tissue evidence="3">Leaves</tissue>
    </source>
</reference>
<dbReference type="SMART" id="SM00271">
    <property type="entry name" value="DnaJ"/>
    <property type="match status" value="1"/>
</dbReference>
<feature type="compositionally biased region" description="Acidic residues" evidence="1">
    <location>
        <begin position="146"/>
        <end position="155"/>
    </location>
</feature>
<dbReference type="PRINTS" id="PR00625">
    <property type="entry name" value="JDOMAIN"/>
</dbReference>
<dbReference type="InterPro" id="IPR001623">
    <property type="entry name" value="DnaJ_domain"/>
</dbReference>
<dbReference type="PANTHER" id="PTHR45376:SF1">
    <property type="entry name" value="CHAPERONE DNAJ-DOMAIN SUPERFAMILY PROTEIN-RELATED"/>
    <property type="match status" value="1"/>
</dbReference>
<dbReference type="Pfam" id="PF00226">
    <property type="entry name" value="DnaJ"/>
    <property type="match status" value="1"/>
</dbReference>